<dbReference type="PROSITE" id="PS51257">
    <property type="entry name" value="PROKAR_LIPOPROTEIN"/>
    <property type="match status" value="1"/>
</dbReference>
<dbReference type="InterPro" id="IPR014094">
    <property type="entry name" value="LpoB"/>
</dbReference>
<name>A0ABP8HFI6_9BACT</name>
<protein>
    <recommendedName>
        <fullName evidence="4">Penicillin-binding protein activator LpoB</fullName>
    </recommendedName>
</protein>
<sequence length="193" mass="21769">MKKALLYASFLALPAFFACSRQVSRISPNEQVDISGRWNNTDSRLVSEEMIQTVLNSNWLANHVQAKGSKPTVIVGFVANKSHEHIDAETFVKDVEQSFVKTERVRLVQGGKKREELRAERADQQTNSSASTMKKFGLENGADYILQGSINSIVDAHKKKKEVYYQVNLELTNLETNEVVWIGDKKIAKLVKN</sequence>
<feature type="chain" id="PRO_5047398245" description="Penicillin-binding protein activator LpoB" evidence="1">
    <location>
        <begin position="21"/>
        <end position="193"/>
    </location>
</feature>
<keyword evidence="1" id="KW-0732">Signal</keyword>
<evidence type="ECO:0000313" key="2">
    <source>
        <dbReference type="EMBL" id="GAA4338649.1"/>
    </source>
</evidence>
<gene>
    <name evidence="2" type="ORF">GCM10023184_35230</name>
</gene>
<accession>A0ABP8HFI6</accession>
<organism evidence="2 3">
    <name type="scientific">Flaviaesturariibacter amylovorans</name>
    <dbReference type="NCBI Taxonomy" id="1084520"/>
    <lineage>
        <taxon>Bacteria</taxon>
        <taxon>Pseudomonadati</taxon>
        <taxon>Bacteroidota</taxon>
        <taxon>Chitinophagia</taxon>
        <taxon>Chitinophagales</taxon>
        <taxon>Chitinophagaceae</taxon>
        <taxon>Flaviaestuariibacter</taxon>
    </lineage>
</organism>
<reference evidence="3" key="1">
    <citation type="journal article" date="2019" name="Int. J. Syst. Evol. Microbiol.">
        <title>The Global Catalogue of Microorganisms (GCM) 10K type strain sequencing project: providing services to taxonomists for standard genome sequencing and annotation.</title>
        <authorList>
            <consortium name="The Broad Institute Genomics Platform"/>
            <consortium name="The Broad Institute Genome Sequencing Center for Infectious Disease"/>
            <person name="Wu L."/>
            <person name="Ma J."/>
        </authorList>
    </citation>
    <scope>NUCLEOTIDE SEQUENCE [LARGE SCALE GENOMIC DNA]</scope>
    <source>
        <strain evidence="3">JCM 17919</strain>
    </source>
</reference>
<proteinExistence type="predicted"/>
<keyword evidence="3" id="KW-1185">Reference proteome</keyword>
<comment type="caution">
    <text evidence="2">The sequence shown here is derived from an EMBL/GenBank/DDBJ whole genome shotgun (WGS) entry which is preliminary data.</text>
</comment>
<evidence type="ECO:0008006" key="4">
    <source>
        <dbReference type="Google" id="ProtNLM"/>
    </source>
</evidence>
<dbReference type="Pfam" id="PF13036">
    <property type="entry name" value="LpoB"/>
    <property type="match status" value="1"/>
</dbReference>
<feature type="signal peptide" evidence="1">
    <location>
        <begin position="1"/>
        <end position="20"/>
    </location>
</feature>
<evidence type="ECO:0000256" key="1">
    <source>
        <dbReference type="SAM" id="SignalP"/>
    </source>
</evidence>
<dbReference type="RefSeq" id="WP_345257124.1">
    <property type="nucleotide sequence ID" value="NZ_BAABGY010000011.1"/>
</dbReference>
<dbReference type="EMBL" id="BAABGY010000011">
    <property type="protein sequence ID" value="GAA4338649.1"/>
    <property type="molecule type" value="Genomic_DNA"/>
</dbReference>
<dbReference type="Gene3D" id="3.40.50.10610">
    <property type="entry name" value="ABC-type transport auxiliary lipoprotein component"/>
    <property type="match status" value="1"/>
</dbReference>
<dbReference type="Proteomes" id="UP001501725">
    <property type="component" value="Unassembled WGS sequence"/>
</dbReference>
<evidence type="ECO:0000313" key="3">
    <source>
        <dbReference type="Proteomes" id="UP001501725"/>
    </source>
</evidence>